<organism evidence="3 4">
    <name type="scientific">Brassica cretica</name>
    <name type="common">Mustard</name>
    <dbReference type="NCBI Taxonomy" id="69181"/>
    <lineage>
        <taxon>Eukaryota</taxon>
        <taxon>Viridiplantae</taxon>
        <taxon>Streptophyta</taxon>
        <taxon>Embryophyta</taxon>
        <taxon>Tracheophyta</taxon>
        <taxon>Spermatophyta</taxon>
        <taxon>Magnoliopsida</taxon>
        <taxon>eudicotyledons</taxon>
        <taxon>Gunneridae</taxon>
        <taxon>Pentapetalae</taxon>
        <taxon>rosids</taxon>
        <taxon>malvids</taxon>
        <taxon>Brassicales</taxon>
        <taxon>Brassicaceae</taxon>
        <taxon>Brassiceae</taxon>
        <taxon>Brassica</taxon>
    </lineage>
</organism>
<evidence type="ECO:0000313" key="3">
    <source>
        <dbReference type="EMBL" id="KAF3600736.1"/>
    </source>
</evidence>
<proteinExistence type="predicted"/>
<reference evidence="3" key="1">
    <citation type="submission" date="2019-12" db="EMBL/GenBank/DDBJ databases">
        <title>Genome sequencing and annotation of Brassica cretica.</title>
        <authorList>
            <person name="Studholme D.J."/>
            <person name="Sarris P."/>
        </authorList>
    </citation>
    <scope>NUCLEOTIDE SEQUENCE</scope>
    <source>
        <strain evidence="3">PFS-109/04</strain>
        <tissue evidence="3">Leaf</tissue>
    </source>
</reference>
<keyword evidence="2" id="KW-0677">Repeat</keyword>
<dbReference type="InterPro" id="IPR032675">
    <property type="entry name" value="LRR_dom_sf"/>
</dbReference>
<evidence type="ECO:0000256" key="2">
    <source>
        <dbReference type="ARBA" id="ARBA00022737"/>
    </source>
</evidence>
<dbReference type="Proteomes" id="UP000712600">
    <property type="component" value="Unassembled WGS sequence"/>
</dbReference>
<dbReference type="InterPro" id="IPR044974">
    <property type="entry name" value="Disease_R_plants"/>
</dbReference>
<dbReference type="EMBL" id="QGKX02000004">
    <property type="protein sequence ID" value="KAF3600736.1"/>
    <property type="molecule type" value="Genomic_DNA"/>
</dbReference>
<dbReference type="PANTHER" id="PTHR11017:SF274">
    <property type="entry name" value="ADP-RIBOSYL CYCLASE_CYCLIC ADP-RIBOSE HYDROLASE-RELATED"/>
    <property type="match status" value="1"/>
</dbReference>
<dbReference type="GO" id="GO:0006952">
    <property type="term" value="P:defense response"/>
    <property type="evidence" value="ECO:0007669"/>
    <property type="project" value="InterPro"/>
</dbReference>
<sequence length="272" mass="31885">MHSLLQKLGTEIDRAESINNPGKRRFMREAEDICDGTENVLAMYLNMSEINDPLFIDENAFRGMRNLKFLKFYKNGWLRGTDEGRLYLPRGIVHFPHKLRLLHWDEYPSKYMPYCFKTEGLVELRMMNSQLEKLWEGTQLLGSLEKMNMSCSADLKEIPDLSKAINLKELNLEECISLVTLPSSIRNLNKLCSQLRTFPRISRKISELYLNETALKGDEDSSWIENICQFRILNWDGAPLSCMPPNFHLEYLHSIEMRGGRFKKLWERIKVN</sequence>
<keyword evidence="1" id="KW-0433">Leucine-rich repeat</keyword>
<evidence type="ECO:0000313" key="4">
    <source>
        <dbReference type="Proteomes" id="UP000712600"/>
    </source>
</evidence>
<accession>A0A8S9SH13</accession>
<dbReference type="SUPFAM" id="SSF52058">
    <property type="entry name" value="L domain-like"/>
    <property type="match status" value="1"/>
</dbReference>
<dbReference type="InterPro" id="IPR011713">
    <property type="entry name" value="Leu-rich_rpt_3"/>
</dbReference>
<protein>
    <submittedName>
        <fullName evidence="3">Uncharacterized protein</fullName>
    </submittedName>
</protein>
<name>A0A8S9SH13_BRACR</name>
<dbReference type="PANTHER" id="PTHR11017">
    <property type="entry name" value="LEUCINE-RICH REPEAT-CONTAINING PROTEIN"/>
    <property type="match status" value="1"/>
</dbReference>
<evidence type="ECO:0000256" key="1">
    <source>
        <dbReference type="ARBA" id="ARBA00022614"/>
    </source>
</evidence>
<comment type="caution">
    <text evidence="3">The sequence shown here is derived from an EMBL/GenBank/DDBJ whole genome shotgun (WGS) entry which is preliminary data.</text>
</comment>
<gene>
    <name evidence="3" type="ORF">F2Q69_00034588</name>
</gene>
<dbReference type="Gene3D" id="3.80.10.10">
    <property type="entry name" value="Ribonuclease Inhibitor"/>
    <property type="match status" value="1"/>
</dbReference>
<dbReference type="AlphaFoldDB" id="A0A8S9SH13"/>
<dbReference type="Pfam" id="PF07725">
    <property type="entry name" value="LRR_3"/>
    <property type="match status" value="1"/>
</dbReference>